<dbReference type="PANTHER" id="PTHR33138:SF30">
    <property type="entry name" value="LEAF RUST 10 DISEASE-RESISTANCE LOCUS RECEPTOR-LIKE PROTEIN KINASE-LIKE 2.7"/>
    <property type="match status" value="1"/>
</dbReference>
<sequence length="262" mass="30122">MVQLQFLAVFSSFVLVIFYFNYYRWYSLGEFLENICYDTGWNPYETSCNDKRFSCGNNSIILNYPFGVKDDPYYNCSSYFEMSCEHNRIVIYTSSEKYFLVENSINYGSRSLRVVDFGVQRDNCSTLPLSSFNYYNYYYDPYYSVETELAIYVSCKNPVLKTKNSPTLYVDTSPCITATKDDLMYNYVVVGKNLVASDIQENCTVLKFFPADLRALDIGRRNVSFQDIHNLLVNGIELGWGDDTGRVGSKSSICKCTASLSN</sequence>
<protein>
    <recommendedName>
        <fullName evidence="4">Wall-associated receptor kinase galacturonan-binding domain-containing protein</fullName>
    </recommendedName>
</protein>
<evidence type="ECO:0000313" key="6">
    <source>
        <dbReference type="Proteomes" id="UP001630127"/>
    </source>
</evidence>
<evidence type="ECO:0000313" key="5">
    <source>
        <dbReference type="EMBL" id="KAL3497746.1"/>
    </source>
</evidence>
<evidence type="ECO:0000259" key="4">
    <source>
        <dbReference type="Pfam" id="PF13947"/>
    </source>
</evidence>
<gene>
    <name evidence="5" type="ORF">ACH5RR_040478</name>
</gene>
<name>A0ABD2XT25_9GENT</name>
<comment type="caution">
    <text evidence="5">The sequence shown here is derived from an EMBL/GenBank/DDBJ whole genome shotgun (WGS) entry which is preliminary data.</text>
</comment>
<keyword evidence="6" id="KW-1185">Reference proteome</keyword>
<proteinExistence type="predicted"/>
<dbReference type="EMBL" id="JBJUIK010000017">
    <property type="protein sequence ID" value="KAL3497746.1"/>
    <property type="molecule type" value="Genomic_DNA"/>
</dbReference>
<evidence type="ECO:0000256" key="1">
    <source>
        <dbReference type="ARBA" id="ARBA00004167"/>
    </source>
</evidence>
<organism evidence="5 6">
    <name type="scientific">Cinchona calisaya</name>
    <dbReference type="NCBI Taxonomy" id="153742"/>
    <lineage>
        <taxon>Eukaryota</taxon>
        <taxon>Viridiplantae</taxon>
        <taxon>Streptophyta</taxon>
        <taxon>Embryophyta</taxon>
        <taxon>Tracheophyta</taxon>
        <taxon>Spermatophyta</taxon>
        <taxon>Magnoliopsida</taxon>
        <taxon>eudicotyledons</taxon>
        <taxon>Gunneridae</taxon>
        <taxon>Pentapetalae</taxon>
        <taxon>asterids</taxon>
        <taxon>lamiids</taxon>
        <taxon>Gentianales</taxon>
        <taxon>Rubiaceae</taxon>
        <taxon>Cinchonoideae</taxon>
        <taxon>Cinchoneae</taxon>
        <taxon>Cinchona</taxon>
    </lineage>
</organism>
<reference evidence="5 6" key="1">
    <citation type="submission" date="2024-11" db="EMBL/GenBank/DDBJ databases">
        <title>A near-complete genome assembly of Cinchona calisaya.</title>
        <authorList>
            <person name="Lian D.C."/>
            <person name="Zhao X.W."/>
            <person name="Wei L."/>
        </authorList>
    </citation>
    <scope>NUCLEOTIDE SEQUENCE [LARGE SCALE GENOMIC DNA]</scope>
    <source>
        <tissue evidence="5">Nenye</tissue>
    </source>
</reference>
<dbReference type="Proteomes" id="UP001630127">
    <property type="component" value="Unassembled WGS sequence"/>
</dbReference>
<keyword evidence="2" id="KW-0732">Signal</keyword>
<keyword evidence="3" id="KW-0812">Transmembrane</keyword>
<feature type="domain" description="Wall-associated receptor kinase galacturonan-binding" evidence="4">
    <location>
        <begin position="48"/>
        <end position="116"/>
    </location>
</feature>
<dbReference type="AlphaFoldDB" id="A0ABD2XT25"/>
<accession>A0ABD2XT25</accession>
<evidence type="ECO:0000256" key="2">
    <source>
        <dbReference type="ARBA" id="ARBA00022729"/>
    </source>
</evidence>
<keyword evidence="3" id="KW-0472">Membrane</keyword>
<dbReference type="PANTHER" id="PTHR33138">
    <property type="entry name" value="OS01G0690200 PROTEIN"/>
    <property type="match status" value="1"/>
</dbReference>
<feature type="transmembrane region" description="Helical" evidence="3">
    <location>
        <begin position="6"/>
        <end position="23"/>
    </location>
</feature>
<dbReference type="Pfam" id="PF13947">
    <property type="entry name" value="GUB_WAK_bind"/>
    <property type="match status" value="1"/>
</dbReference>
<evidence type="ECO:0000256" key="3">
    <source>
        <dbReference type="SAM" id="Phobius"/>
    </source>
</evidence>
<comment type="subcellular location">
    <subcellularLocation>
        <location evidence="1">Membrane</location>
        <topology evidence="1">Single-pass membrane protein</topology>
    </subcellularLocation>
</comment>
<dbReference type="InterPro" id="IPR025287">
    <property type="entry name" value="WAK_GUB"/>
</dbReference>
<keyword evidence="3" id="KW-1133">Transmembrane helix</keyword>